<dbReference type="Gene3D" id="3.40.50.300">
    <property type="entry name" value="P-loop containing nucleotide triphosphate hydrolases"/>
    <property type="match status" value="2"/>
</dbReference>
<keyword evidence="4" id="KW-0418">Kinase</keyword>
<dbReference type="InterPro" id="IPR027417">
    <property type="entry name" value="P-loop_NTPase"/>
</dbReference>
<keyword evidence="8" id="KW-0472">Membrane</keyword>
<protein>
    <recommendedName>
        <fullName evidence="1">(d)CMP kinase</fullName>
        <ecNumber evidence="1">2.7.4.25</ecNumber>
    </recommendedName>
</protein>
<dbReference type="SUPFAM" id="SSF52540">
    <property type="entry name" value="P-loop containing nucleoside triphosphate hydrolases"/>
    <property type="match status" value="1"/>
</dbReference>
<sequence>SGKTTVGKHLAKKLGYTFIDSGVLYHYFAMVYSFLFDDLIYLQLKSKKKTIINNSVFYLEEFNLVYNLNSVLYLENRQRARFVVVGCDVTTNILSNADIKIVLIANLITRINRRCDETKSTATEITRDIISRNEKSYKFIKNAIK</sequence>
<keyword evidence="2" id="KW-0808">Transferase</keyword>
<evidence type="ECO:0000313" key="11">
    <source>
        <dbReference type="Proteomes" id="UP000789405"/>
    </source>
</evidence>
<evidence type="ECO:0000256" key="3">
    <source>
        <dbReference type="ARBA" id="ARBA00022741"/>
    </source>
</evidence>
<evidence type="ECO:0000256" key="6">
    <source>
        <dbReference type="ARBA" id="ARBA00047615"/>
    </source>
</evidence>
<feature type="transmembrane region" description="Helical" evidence="8">
    <location>
        <begin position="24"/>
        <end position="42"/>
    </location>
</feature>
<gene>
    <name evidence="10" type="ORF">DERYTH_LOCUS9871</name>
</gene>
<comment type="caution">
    <text evidence="10">The sequence shown here is derived from an EMBL/GenBank/DDBJ whole genome shotgun (WGS) entry which is preliminary data.</text>
</comment>
<feature type="domain" description="Cytidylate kinase" evidence="9">
    <location>
        <begin position="1"/>
        <end position="61"/>
    </location>
</feature>
<dbReference type="GO" id="GO:0005524">
    <property type="term" value="F:ATP binding"/>
    <property type="evidence" value="ECO:0007669"/>
    <property type="project" value="UniProtKB-KW"/>
</dbReference>
<keyword evidence="5" id="KW-0067">ATP-binding</keyword>
<feature type="domain" description="Cytidylate kinase" evidence="9">
    <location>
        <begin position="77"/>
        <end position="133"/>
    </location>
</feature>
<reference evidence="10" key="1">
    <citation type="submission" date="2021-06" db="EMBL/GenBank/DDBJ databases">
        <authorList>
            <person name="Kallberg Y."/>
            <person name="Tangrot J."/>
            <person name="Rosling A."/>
        </authorList>
    </citation>
    <scope>NUCLEOTIDE SEQUENCE</scope>
    <source>
        <strain evidence="10">MA453B</strain>
    </source>
</reference>
<evidence type="ECO:0000256" key="2">
    <source>
        <dbReference type="ARBA" id="ARBA00022679"/>
    </source>
</evidence>
<dbReference type="EMBL" id="CAJVPY010005531">
    <property type="protein sequence ID" value="CAG8645118.1"/>
    <property type="molecule type" value="Genomic_DNA"/>
</dbReference>
<dbReference type="Proteomes" id="UP000789405">
    <property type="component" value="Unassembled WGS sequence"/>
</dbReference>
<dbReference type="OrthoDB" id="10263145at2759"/>
<evidence type="ECO:0000256" key="1">
    <source>
        <dbReference type="ARBA" id="ARBA00012906"/>
    </source>
</evidence>
<dbReference type="InterPro" id="IPR011994">
    <property type="entry name" value="Cytidylate_kinase_dom"/>
</dbReference>
<keyword evidence="8" id="KW-0812">Transmembrane</keyword>
<comment type="catalytic activity">
    <reaction evidence="6">
        <text>dCMP + ATP = dCDP + ADP</text>
        <dbReference type="Rhea" id="RHEA:25094"/>
        <dbReference type="ChEBI" id="CHEBI:30616"/>
        <dbReference type="ChEBI" id="CHEBI:57566"/>
        <dbReference type="ChEBI" id="CHEBI:58593"/>
        <dbReference type="ChEBI" id="CHEBI:456216"/>
        <dbReference type="EC" id="2.7.4.25"/>
    </reaction>
</comment>
<dbReference type="Pfam" id="PF02224">
    <property type="entry name" value="Cytidylate_kin"/>
    <property type="match status" value="2"/>
</dbReference>
<organism evidence="10 11">
    <name type="scientific">Dentiscutata erythropus</name>
    <dbReference type="NCBI Taxonomy" id="1348616"/>
    <lineage>
        <taxon>Eukaryota</taxon>
        <taxon>Fungi</taxon>
        <taxon>Fungi incertae sedis</taxon>
        <taxon>Mucoromycota</taxon>
        <taxon>Glomeromycotina</taxon>
        <taxon>Glomeromycetes</taxon>
        <taxon>Diversisporales</taxon>
        <taxon>Gigasporaceae</taxon>
        <taxon>Dentiscutata</taxon>
    </lineage>
</organism>
<evidence type="ECO:0000256" key="4">
    <source>
        <dbReference type="ARBA" id="ARBA00022777"/>
    </source>
</evidence>
<keyword evidence="3" id="KW-0547">Nucleotide-binding</keyword>
<feature type="non-terminal residue" evidence="10">
    <location>
        <position position="1"/>
    </location>
</feature>
<proteinExistence type="predicted"/>
<dbReference type="AlphaFoldDB" id="A0A9N9DLG5"/>
<keyword evidence="11" id="KW-1185">Reference proteome</keyword>
<evidence type="ECO:0000256" key="5">
    <source>
        <dbReference type="ARBA" id="ARBA00022840"/>
    </source>
</evidence>
<comment type="catalytic activity">
    <reaction evidence="7">
        <text>CMP + ATP = CDP + ADP</text>
        <dbReference type="Rhea" id="RHEA:11600"/>
        <dbReference type="ChEBI" id="CHEBI:30616"/>
        <dbReference type="ChEBI" id="CHEBI:58069"/>
        <dbReference type="ChEBI" id="CHEBI:60377"/>
        <dbReference type="ChEBI" id="CHEBI:456216"/>
        <dbReference type="EC" id="2.7.4.25"/>
    </reaction>
</comment>
<dbReference type="GO" id="GO:0036431">
    <property type="term" value="F:dCMP kinase activity"/>
    <property type="evidence" value="ECO:0007669"/>
    <property type="project" value="InterPro"/>
</dbReference>
<name>A0A9N9DLG5_9GLOM</name>
<accession>A0A9N9DLG5</accession>
<evidence type="ECO:0000313" key="10">
    <source>
        <dbReference type="EMBL" id="CAG8645118.1"/>
    </source>
</evidence>
<evidence type="ECO:0000256" key="7">
    <source>
        <dbReference type="ARBA" id="ARBA00048478"/>
    </source>
</evidence>
<keyword evidence="8" id="KW-1133">Transmembrane helix</keyword>
<evidence type="ECO:0000259" key="9">
    <source>
        <dbReference type="Pfam" id="PF02224"/>
    </source>
</evidence>
<feature type="non-terminal residue" evidence="10">
    <location>
        <position position="145"/>
    </location>
</feature>
<dbReference type="EC" id="2.7.4.25" evidence="1"/>
<evidence type="ECO:0000256" key="8">
    <source>
        <dbReference type="SAM" id="Phobius"/>
    </source>
</evidence>
<dbReference type="GO" id="GO:0006139">
    <property type="term" value="P:nucleobase-containing compound metabolic process"/>
    <property type="evidence" value="ECO:0007669"/>
    <property type="project" value="InterPro"/>
</dbReference>